<dbReference type="EMBL" id="BAAALY010000016">
    <property type="protein sequence ID" value="GAA1555437.1"/>
    <property type="molecule type" value="Genomic_DNA"/>
</dbReference>
<protein>
    <recommendedName>
        <fullName evidence="4">DUF86 domain-containing protein</fullName>
    </recommendedName>
</protein>
<name>A0ABP4N5J4_9MICO</name>
<evidence type="ECO:0000313" key="2">
    <source>
        <dbReference type="EMBL" id="GAA1555437.1"/>
    </source>
</evidence>
<evidence type="ECO:0000256" key="1">
    <source>
        <dbReference type="SAM" id="MobiDB-lite"/>
    </source>
</evidence>
<proteinExistence type="predicted"/>
<accession>A0ABP4N5J4</accession>
<reference evidence="3" key="1">
    <citation type="journal article" date="2019" name="Int. J. Syst. Evol. Microbiol.">
        <title>The Global Catalogue of Microorganisms (GCM) 10K type strain sequencing project: providing services to taxonomists for standard genome sequencing and annotation.</title>
        <authorList>
            <consortium name="The Broad Institute Genomics Platform"/>
            <consortium name="The Broad Institute Genome Sequencing Center for Infectious Disease"/>
            <person name="Wu L."/>
            <person name="Ma J."/>
        </authorList>
    </citation>
    <scope>NUCLEOTIDE SEQUENCE [LARGE SCALE GENOMIC DNA]</scope>
    <source>
        <strain evidence="3">JCM 13319</strain>
    </source>
</reference>
<dbReference type="RefSeq" id="WP_346036818.1">
    <property type="nucleotide sequence ID" value="NZ_BAAALY010000016.1"/>
</dbReference>
<gene>
    <name evidence="2" type="ORF">GCM10009691_32190</name>
</gene>
<organism evidence="2 3">
    <name type="scientific">Brevibacterium picturae</name>
    <dbReference type="NCBI Taxonomy" id="260553"/>
    <lineage>
        <taxon>Bacteria</taxon>
        <taxon>Bacillati</taxon>
        <taxon>Actinomycetota</taxon>
        <taxon>Actinomycetes</taxon>
        <taxon>Micrococcales</taxon>
        <taxon>Brevibacteriaceae</taxon>
        <taxon>Brevibacterium</taxon>
    </lineage>
</organism>
<sequence>MNDEEGTNARFSPLPRRQAPKPSAHDEANIREELRRIRDRAEFVACSDRDDFVDGAASYDIASMVVIRLASLTERSEFVRWAQTLSPDEIAAIRTIRNIAAHAGYAVMKDDLFWEAVTELVPEIVERLLEQ</sequence>
<evidence type="ECO:0008006" key="4">
    <source>
        <dbReference type="Google" id="ProtNLM"/>
    </source>
</evidence>
<feature type="region of interest" description="Disordered" evidence="1">
    <location>
        <begin position="1"/>
        <end position="30"/>
    </location>
</feature>
<evidence type="ECO:0000313" key="3">
    <source>
        <dbReference type="Proteomes" id="UP001501791"/>
    </source>
</evidence>
<dbReference type="Proteomes" id="UP001501791">
    <property type="component" value="Unassembled WGS sequence"/>
</dbReference>
<keyword evidence="3" id="KW-1185">Reference proteome</keyword>
<comment type="caution">
    <text evidence="2">The sequence shown here is derived from an EMBL/GenBank/DDBJ whole genome shotgun (WGS) entry which is preliminary data.</text>
</comment>